<feature type="compositionally biased region" description="Polar residues" evidence="1">
    <location>
        <begin position="61"/>
        <end position="70"/>
    </location>
</feature>
<dbReference type="EMBL" id="JAPFFF010000003">
    <property type="protein sequence ID" value="KAK8895091.1"/>
    <property type="molecule type" value="Genomic_DNA"/>
</dbReference>
<feature type="region of interest" description="Disordered" evidence="1">
    <location>
        <begin position="39"/>
        <end position="70"/>
    </location>
</feature>
<sequence length="196" mass="22733">MNTDSDSFYSHYFVSSTSHAPPIGGDEILPGERKPNAIYIPPKSTGYPRSASAIRNEKNKPNSPANTNRPTTIFQKKQKQFSILHDEKHVIDHFMGAKRAFLAAHRRKGSVISEIQQKTWKTQEKSRQWEYQREIDLLTTNIKLRDDEYLRRLNKPRPKRGEVFVAPTTGPRLVKKLPKEIQNTTYPRNHVFYFGP</sequence>
<comment type="caution">
    <text evidence="2">The sequence shown here is derived from an EMBL/GenBank/DDBJ whole genome shotgun (WGS) entry which is preliminary data.</text>
</comment>
<protein>
    <submittedName>
        <fullName evidence="2">Uncharacterized protein</fullName>
    </submittedName>
</protein>
<keyword evidence="3" id="KW-1185">Reference proteome</keyword>
<gene>
    <name evidence="2" type="ORF">M9Y10_023533</name>
</gene>
<accession>A0ABR2KVK6</accession>
<proteinExistence type="predicted"/>
<organism evidence="2 3">
    <name type="scientific">Tritrichomonas musculus</name>
    <dbReference type="NCBI Taxonomy" id="1915356"/>
    <lineage>
        <taxon>Eukaryota</taxon>
        <taxon>Metamonada</taxon>
        <taxon>Parabasalia</taxon>
        <taxon>Tritrichomonadida</taxon>
        <taxon>Tritrichomonadidae</taxon>
        <taxon>Tritrichomonas</taxon>
    </lineage>
</organism>
<evidence type="ECO:0000313" key="2">
    <source>
        <dbReference type="EMBL" id="KAK8895091.1"/>
    </source>
</evidence>
<evidence type="ECO:0000256" key="1">
    <source>
        <dbReference type="SAM" id="MobiDB-lite"/>
    </source>
</evidence>
<name>A0ABR2KVK6_9EUKA</name>
<evidence type="ECO:0000313" key="3">
    <source>
        <dbReference type="Proteomes" id="UP001470230"/>
    </source>
</evidence>
<reference evidence="2 3" key="1">
    <citation type="submission" date="2024-04" db="EMBL/GenBank/DDBJ databases">
        <title>Tritrichomonas musculus Genome.</title>
        <authorList>
            <person name="Alves-Ferreira E."/>
            <person name="Grigg M."/>
            <person name="Lorenzi H."/>
            <person name="Galac M."/>
        </authorList>
    </citation>
    <scope>NUCLEOTIDE SEQUENCE [LARGE SCALE GENOMIC DNA]</scope>
    <source>
        <strain evidence="2 3">EAF2021</strain>
    </source>
</reference>
<dbReference type="Proteomes" id="UP001470230">
    <property type="component" value="Unassembled WGS sequence"/>
</dbReference>